<dbReference type="Proteomes" id="UP000252585">
    <property type="component" value="Unassembled WGS sequence"/>
</dbReference>
<accession>A0A368Y3M5</accession>
<dbReference type="EMBL" id="QPJJ01000003">
    <property type="protein sequence ID" value="RCW74705.1"/>
    <property type="molecule type" value="Genomic_DNA"/>
</dbReference>
<dbReference type="RefSeq" id="WP_114351828.1">
    <property type="nucleotide sequence ID" value="NZ_QPJJ01000003.1"/>
</dbReference>
<keyword evidence="2" id="KW-1185">Reference proteome</keyword>
<name>A0A368Y3M5_9BACI</name>
<gene>
    <name evidence="1" type="ORF">DFR57_1031</name>
</gene>
<reference evidence="1 2" key="1">
    <citation type="submission" date="2018-07" db="EMBL/GenBank/DDBJ databases">
        <title>Genomic Encyclopedia of Type Strains, Phase IV (KMG-IV): sequencing the most valuable type-strain genomes for metagenomic binning, comparative biology and taxonomic classification.</title>
        <authorList>
            <person name="Goeker M."/>
        </authorList>
    </citation>
    <scope>NUCLEOTIDE SEQUENCE [LARGE SCALE GENOMIC DNA]</scope>
    <source>
        <strain evidence="1 2">DSM 27696</strain>
    </source>
</reference>
<sequence>MDVAAMSIIMNQAQVKQQANVKLMDNALDQARTQSADMIKMMEQSMEPHLGTSIDLKG</sequence>
<dbReference type="OrthoDB" id="1924973at2"/>
<dbReference type="InterPro" id="IPR025906">
    <property type="entry name" value="YjfB_motility"/>
</dbReference>
<dbReference type="AlphaFoldDB" id="A0A368Y3M5"/>
<evidence type="ECO:0000313" key="2">
    <source>
        <dbReference type="Proteomes" id="UP000252585"/>
    </source>
</evidence>
<proteinExistence type="predicted"/>
<evidence type="ECO:0000313" key="1">
    <source>
        <dbReference type="EMBL" id="RCW74705.1"/>
    </source>
</evidence>
<organism evidence="1 2">
    <name type="scientific">Saliterribacillus persicus</name>
    <dbReference type="NCBI Taxonomy" id="930114"/>
    <lineage>
        <taxon>Bacteria</taxon>
        <taxon>Bacillati</taxon>
        <taxon>Bacillota</taxon>
        <taxon>Bacilli</taxon>
        <taxon>Bacillales</taxon>
        <taxon>Bacillaceae</taxon>
        <taxon>Saliterribacillus</taxon>
    </lineage>
</organism>
<dbReference type="Pfam" id="PF14070">
    <property type="entry name" value="YjfB_motility"/>
    <property type="match status" value="1"/>
</dbReference>
<protein>
    <submittedName>
        <fullName evidence="1">Putative motility protein YjfB-like</fullName>
    </submittedName>
</protein>
<comment type="caution">
    <text evidence="1">The sequence shown here is derived from an EMBL/GenBank/DDBJ whole genome shotgun (WGS) entry which is preliminary data.</text>
</comment>